<dbReference type="EMBL" id="KL197718">
    <property type="protein sequence ID" value="KDQ57885.1"/>
    <property type="molecule type" value="Genomic_DNA"/>
</dbReference>
<gene>
    <name evidence="1" type="ORF">JAAARDRAFT_206673</name>
</gene>
<dbReference type="AlphaFoldDB" id="A0A067PVK7"/>
<dbReference type="InterPro" id="IPR032675">
    <property type="entry name" value="LRR_dom_sf"/>
</dbReference>
<dbReference type="STRING" id="933084.A0A067PVK7"/>
<sequence>MHAALLVAEIFRIIVDEAYLLDPAHCASLARTCRAFTDIALDALWAYQYNLAPLIMTMPSDLWTEEITTEGLSYLRFIRSNRSSDWERFDFYARRIRSFGDDQPFIEDIFPRACISHRIFRAIERRVVYAPVFPNLRRLTWRWPLGAWEIDDPEIPEEFDMEHWKYSAFIHIFLGGRIKSISIYNWPSHRANTFDLLCNISSFPSECPSLEELFLDYPLDEDSLGSEFLSNLSDAVMKMNRLTSFHVRCHFKPGVLEHLATLPSLSTLRLYWLPEHRHLLPPPSFSISAPPPTPLFRNLRTIDIKTLSIRPFISLFASSPQAPLEDISIELLTIEPTSLIKEFLTALTNSNGRLLDSLKWLSLRSLADDEVHVQDESDGALYLRQIFVFHNMAWFTWPSTYIFRDWDESTILDLAFAWPHLRSLDLQVDDSRGRPPTNLKELTISLRILEILVRNCPGFCSISVPFDARAADIKERLGHIQGLGKTTPEDPASLWVNTSIIREEEEGDLEIIAQYLSHLFPDLDGETFLWESKIFPIGTEMRRRWKMVWNIMKSIRKERAAPHGEVQLWPIFTKQRRQGG</sequence>
<name>A0A067PVK7_9AGAM</name>
<dbReference type="HOGENOM" id="CLU_021164_0_2_1"/>
<evidence type="ECO:0000313" key="1">
    <source>
        <dbReference type="EMBL" id="KDQ57885.1"/>
    </source>
</evidence>
<keyword evidence="2" id="KW-1185">Reference proteome</keyword>
<dbReference type="Gene3D" id="3.80.10.10">
    <property type="entry name" value="Ribonuclease Inhibitor"/>
    <property type="match status" value="1"/>
</dbReference>
<dbReference type="SUPFAM" id="SSF52047">
    <property type="entry name" value="RNI-like"/>
    <property type="match status" value="1"/>
</dbReference>
<evidence type="ECO:0000313" key="2">
    <source>
        <dbReference type="Proteomes" id="UP000027265"/>
    </source>
</evidence>
<protein>
    <recommendedName>
        <fullName evidence="3">F-box domain-containing protein</fullName>
    </recommendedName>
</protein>
<proteinExistence type="predicted"/>
<dbReference type="OrthoDB" id="3543113at2759"/>
<dbReference type="InParanoid" id="A0A067PVK7"/>
<dbReference type="Proteomes" id="UP000027265">
    <property type="component" value="Unassembled WGS sequence"/>
</dbReference>
<evidence type="ECO:0008006" key="3">
    <source>
        <dbReference type="Google" id="ProtNLM"/>
    </source>
</evidence>
<organism evidence="1 2">
    <name type="scientific">Jaapia argillacea MUCL 33604</name>
    <dbReference type="NCBI Taxonomy" id="933084"/>
    <lineage>
        <taxon>Eukaryota</taxon>
        <taxon>Fungi</taxon>
        <taxon>Dikarya</taxon>
        <taxon>Basidiomycota</taxon>
        <taxon>Agaricomycotina</taxon>
        <taxon>Agaricomycetes</taxon>
        <taxon>Agaricomycetidae</taxon>
        <taxon>Jaapiales</taxon>
        <taxon>Jaapiaceae</taxon>
        <taxon>Jaapia</taxon>
    </lineage>
</organism>
<reference evidence="2" key="1">
    <citation type="journal article" date="2014" name="Proc. Natl. Acad. Sci. U.S.A.">
        <title>Extensive sampling of basidiomycete genomes demonstrates inadequacy of the white-rot/brown-rot paradigm for wood decay fungi.</title>
        <authorList>
            <person name="Riley R."/>
            <person name="Salamov A.A."/>
            <person name="Brown D.W."/>
            <person name="Nagy L.G."/>
            <person name="Floudas D."/>
            <person name="Held B.W."/>
            <person name="Levasseur A."/>
            <person name="Lombard V."/>
            <person name="Morin E."/>
            <person name="Otillar R."/>
            <person name="Lindquist E.A."/>
            <person name="Sun H."/>
            <person name="LaButti K.M."/>
            <person name="Schmutz J."/>
            <person name="Jabbour D."/>
            <person name="Luo H."/>
            <person name="Baker S.E."/>
            <person name="Pisabarro A.G."/>
            <person name="Walton J.D."/>
            <person name="Blanchette R.A."/>
            <person name="Henrissat B."/>
            <person name="Martin F."/>
            <person name="Cullen D."/>
            <person name="Hibbett D.S."/>
            <person name="Grigoriev I.V."/>
        </authorList>
    </citation>
    <scope>NUCLEOTIDE SEQUENCE [LARGE SCALE GENOMIC DNA]</scope>
    <source>
        <strain evidence="2">MUCL 33604</strain>
    </source>
</reference>
<accession>A0A067PVK7</accession>